<keyword evidence="3" id="KW-1185">Reference proteome</keyword>
<dbReference type="EMBL" id="JASCZI010242022">
    <property type="protein sequence ID" value="MED6209118.1"/>
    <property type="molecule type" value="Genomic_DNA"/>
</dbReference>
<evidence type="ECO:0000256" key="1">
    <source>
        <dbReference type="SAM" id="MobiDB-lite"/>
    </source>
</evidence>
<evidence type="ECO:0000313" key="2">
    <source>
        <dbReference type="EMBL" id="MED6209118.1"/>
    </source>
</evidence>
<dbReference type="Proteomes" id="UP001341840">
    <property type="component" value="Unassembled WGS sequence"/>
</dbReference>
<reference evidence="2 3" key="1">
    <citation type="journal article" date="2023" name="Plants (Basel)">
        <title>Bridging the Gap: Combining Genomics and Transcriptomics Approaches to Understand Stylosanthes scabra, an Orphan Legume from the Brazilian Caatinga.</title>
        <authorList>
            <person name="Ferreira-Neto J.R.C."/>
            <person name="da Silva M.D."/>
            <person name="Binneck E."/>
            <person name="de Melo N.F."/>
            <person name="da Silva R.H."/>
            <person name="de Melo A.L.T.M."/>
            <person name="Pandolfi V."/>
            <person name="Bustamante F.O."/>
            <person name="Brasileiro-Vidal A.C."/>
            <person name="Benko-Iseppon A.M."/>
        </authorList>
    </citation>
    <scope>NUCLEOTIDE SEQUENCE [LARGE SCALE GENOMIC DNA]</scope>
    <source>
        <tissue evidence="2">Leaves</tissue>
    </source>
</reference>
<gene>
    <name evidence="2" type="ORF">PIB30_051598</name>
</gene>
<sequence length="80" mass="8947">ERLRKALEAKGSQEEAKEHETRHRAVARPYRVTTRVPGSVSGCIMPILARPHGLTTRPRGCEVKAAIFVDRATARYHLAD</sequence>
<comment type="caution">
    <text evidence="2">The sequence shown here is derived from an EMBL/GenBank/DDBJ whole genome shotgun (WGS) entry which is preliminary data.</text>
</comment>
<feature type="region of interest" description="Disordered" evidence="1">
    <location>
        <begin position="1"/>
        <end position="23"/>
    </location>
</feature>
<protein>
    <submittedName>
        <fullName evidence="2">Uncharacterized protein</fullName>
    </submittedName>
</protein>
<organism evidence="2 3">
    <name type="scientific">Stylosanthes scabra</name>
    <dbReference type="NCBI Taxonomy" id="79078"/>
    <lineage>
        <taxon>Eukaryota</taxon>
        <taxon>Viridiplantae</taxon>
        <taxon>Streptophyta</taxon>
        <taxon>Embryophyta</taxon>
        <taxon>Tracheophyta</taxon>
        <taxon>Spermatophyta</taxon>
        <taxon>Magnoliopsida</taxon>
        <taxon>eudicotyledons</taxon>
        <taxon>Gunneridae</taxon>
        <taxon>Pentapetalae</taxon>
        <taxon>rosids</taxon>
        <taxon>fabids</taxon>
        <taxon>Fabales</taxon>
        <taxon>Fabaceae</taxon>
        <taxon>Papilionoideae</taxon>
        <taxon>50 kb inversion clade</taxon>
        <taxon>dalbergioids sensu lato</taxon>
        <taxon>Dalbergieae</taxon>
        <taxon>Pterocarpus clade</taxon>
        <taxon>Stylosanthes</taxon>
    </lineage>
</organism>
<name>A0ABU6YJR0_9FABA</name>
<accession>A0ABU6YJR0</accession>
<feature type="non-terminal residue" evidence="2">
    <location>
        <position position="1"/>
    </location>
</feature>
<proteinExistence type="predicted"/>
<evidence type="ECO:0000313" key="3">
    <source>
        <dbReference type="Proteomes" id="UP001341840"/>
    </source>
</evidence>